<organism evidence="1 2">
    <name type="scientific">Caerostris darwini</name>
    <dbReference type="NCBI Taxonomy" id="1538125"/>
    <lineage>
        <taxon>Eukaryota</taxon>
        <taxon>Metazoa</taxon>
        <taxon>Ecdysozoa</taxon>
        <taxon>Arthropoda</taxon>
        <taxon>Chelicerata</taxon>
        <taxon>Arachnida</taxon>
        <taxon>Araneae</taxon>
        <taxon>Araneomorphae</taxon>
        <taxon>Entelegynae</taxon>
        <taxon>Araneoidea</taxon>
        <taxon>Araneidae</taxon>
        <taxon>Caerostris</taxon>
    </lineage>
</organism>
<dbReference type="Proteomes" id="UP001054837">
    <property type="component" value="Unassembled WGS sequence"/>
</dbReference>
<sequence>MQVCSVGFEEKENVHAMSPERPPSPTSMECYLEQILSILDYSQKTDLIYHPTGLVTKEDRGLSFEKEDRGLLSFEKEDRGLLSFEKEDRGLLSFEKEDRGLLSFEKEDRGLLSFEKEDRGLLSFEKED</sequence>
<accession>A0AAV4PVR1</accession>
<keyword evidence="2" id="KW-1185">Reference proteome</keyword>
<dbReference type="EMBL" id="BPLQ01003582">
    <property type="protein sequence ID" value="GIY01513.1"/>
    <property type="molecule type" value="Genomic_DNA"/>
</dbReference>
<gene>
    <name evidence="1" type="ORF">CDAR_196911</name>
</gene>
<protein>
    <submittedName>
        <fullName evidence="1">Uncharacterized protein</fullName>
    </submittedName>
</protein>
<name>A0AAV4PVR1_9ARAC</name>
<proteinExistence type="predicted"/>
<evidence type="ECO:0000313" key="1">
    <source>
        <dbReference type="EMBL" id="GIY01513.1"/>
    </source>
</evidence>
<reference evidence="1 2" key="1">
    <citation type="submission" date="2021-06" db="EMBL/GenBank/DDBJ databases">
        <title>Caerostris darwini draft genome.</title>
        <authorList>
            <person name="Kono N."/>
            <person name="Arakawa K."/>
        </authorList>
    </citation>
    <scope>NUCLEOTIDE SEQUENCE [LARGE SCALE GENOMIC DNA]</scope>
</reference>
<comment type="caution">
    <text evidence="1">The sequence shown here is derived from an EMBL/GenBank/DDBJ whole genome shotgun (WGS) entry which is preliminary data.</text>
</comment>
<dbReference type="AlphaFoldDB" id="A0AAV4PVR1"/>
<evidence type="ECO:0000313" key="2">
    <source>
        <dbReference type="Proteomes" id="UP001054837"/>
    </source>
</evidence>